<sequence>MKNSITLPLLISISSLMFASQAMAITSSQMQMRISATCDSYANFARIADSDVIYGACITGAKDSMQRRNSTCEKKIKKFNEQAETLIGMKRAEYIEVAQAYRTGCNIGKRN</sequence>
<dbReference type="Proteomes" id="UP000078386">
    <property type="component" value="Unassembled WGS sequence"/>
</dbReference>
<evidence type="ECO:0000313" key="2">
    <source>
        <dbReference type="EMBL" id="OAT52384.1"/>
    </source>
</evidence>
<dbReference type="EMBL" id="LXEU01000049">
    <property type="protein sequence ID" value="OAT52384.1"/>
    <property type="molecule type" value="Genomic_DNA"/>
</dbReference>
<protein>
    <submittedName>
        <fullName evidence="2">Uncharacterized protein</fullName>
    </submittedName>
</protein>
<reference evidence="2 3" key="1">
    <citation type="submission" date="2016-04" db="EMBL/GenBank/DDBJ databases">
        <title>ATOL: Assembling a taxonomically balanced genome-scale reconstruction of the evolutionary history of the Enterobacteriaceae.</title>
        <authorList>
            <person name="Plunkett G.III."/>
            <person name="Neeno-Eckwall E.C."/>
            <person name="Glasner J.D."/>
            <person name="Perna N.T."/>
        </authorList>
    </citation>
    <scope>NUCLEOTIDE SEQUENCE [LARGE SCALE GENOMIC DNA]</scope>
    <source>
        <strain evidence="2 3">ATCC 51603</strain>
    </source>
</reference>
<comment type="caution">
    <text evidence="2">The sequence shown here is derived from an EMBL/GenBank/DDBJ whole genome shotgun (WGS) entry which is preliminary data.</text>
</comment>
<dbReference type="AlphaFoldDB" id="A0A1B7JXD6"/>
<evidence type="ECO:0000256" key="1">
    <source>
        <dbReference type="SAM" id="SignalP"/>
    </source>
</evidence>
<accession>A0A1B7JXD6</accession>
<keyword evidence="3" id="KW-1185">Reference proteome</keyword>
<organism evidence="2 3">
    <name type="scientific">Kluyvera georgiana ATCC 51603</name>
    <dbReference type="NCBI Taxonomy" id="1354264"/>
    <lineage>
        <taxon>Bacteria</taxon>
        <taxon>Pseudomonadati</taxon>
        <taxon>Pseudomonadota</taxon>
        <taxon>Gammaproteobacteria</taxon>
        <taxon>Enterobacterales</taxon>
        <taxon>Enterobacteriaceae</taxon>
        <taxon>Kluyvera</taxon>
    </lineage>
</organism>
<feature type="chain" id="PRO_5008595635" evidence="1">
    <location>
        <begin position="25"/>
        <end position="111"/>
    </location>
</feature>
<name>A0A1B7JXD6_9ENTR</name>
<dbReference type="PATRIC" id="fig|1354264.4.peg.2444"/>
<dbReference type="RefSeq" id="WP_064545479.1">
    <property type="nucleotide sequence ID" value="NZ_LXEU01000049.1"/>
</dbReference>
<gene>
    <name evidence="2" type="ORF">M989_02349</name>
</gene>
<keyword evidence="1" id="KW-0732">Signal</keyword>
<feature type="signal peptide" evidence="1">
    <location>
        <begin position="1"/>
        <end position="24"/>
    </location>
</feature>
<proteinExistence type="predicted"/>
<evidence type="ECO:0000313" key="3">
    <source>
        <dbReference type="Proteomes" id="UP000078386"/>
    </source>
</evidence>